<dbReference type="GeneID" id="65131085"/>
<proteinExistence type="predicted"/>
<organism evidence="1 2">
    <name type="scientific">uncultured phage cr4_1</name>
    <dbReference type="NCBI Taxonomy" id="2772084"/>
    <lineage>
        <taxon>Viruses</taxon>
        <taxon>Duplodnaviria</taxon>
        <taxon>Heunggongvirae</taxon>
        <taxon>Uroviricota</taxon>
        <taxon>Caudoviricetes</taxon>
        <taxon>Crassvirales</taxon>
        <taxon>Suoliviridae</taxon>
        <taxon>Loutivirinae</taxon>
        <taxon>Buorbuivirus</taxon>
        <taxon>Buorbuivirus hominis</taxon>
    </lineage>
</organism>
<dbReference type="Proteomes" id="UP000593850">
    <property type="component" value="Segment"/>
</dbReference>
<evidence type="ECO:0000313" key="1">
    <source>
        <dbReference type="EMBL" id="QOR57155.1"/>
    </source>
</evidence>
<reference evidence="1 2" key="1">
    <citation type="submission" date="2020-07" db="EMBL/GenBank/DDBJ databases">
        <title>Taxonomic proposal: Crassvirales, a new order of highly abundant and diverse bacterial viruses.</title>
        <authorList>
            <person name="Shkoporov A.N."/>
            <person name="Stockdale S.R."/>
            <person name="Guerin E."/>
            <person name="Ross R.P."/>
            <person name="Hill C."/>
        </authorList>
    </citation>
    <scope>NUCLEOTIDE SEQUENCE [LARGE SCALE GENOMIC DNA]</scope>
</reference>
<accession>A0A7M1RRT4</accession>
<dbReference type="EMBL" id="MT774400">
    <property type="protein sequence ID" value="QOR57155.1"/>
    <property type="molecule type" value="Genomic_DNA"/>
</dbReference>
<dbReference type="RefSeq" id="YP_010112607.1">
    <property type="nucleotide sequence ID" value="NC_055893.1"/>
</dbReference>
<evidence type="ECO:0000313" key="2">
    <source>
        <dbReference type="Proteomes" id="UP000593850"/>
    </source>
</evidence>
<protein>
    <submittedName>
        <fullName evidence="1">Antichymotrypsin-like protein</fullName>
    </submittedName>
</protein>
<keyword evidence="2" id="KW-1185">Reference proteome</keyword>
<dbReference type="KEGG" id="vg:65131085"/>
<name>A0A7M1RRT4_9CAUD</name>
<sequence length="63" mass="7531">MKDQPSIYTKLSNKYNLPYLIIEVICNSPFRFTNEAITNLDNKPIRFTYLGKIKLKKRYEENT</sequence>